<evidence type="ECO:0000256" key="3">
    <source>
        <dbReference type="SAM" id="SignalP"/>
    </source>
</evidence>
<evidence type="ECO:0000313" key="5">
    <source>
        <dbReference type="EMBL" id="KJH69691.1"/>
    </source>
</evidence>
<comment type="caution">
    <text evidence="5">The sequence shown here is derived from an EMBL/GenBank/DDBJ whole genome shotgun (WGS) entry which is preliminary data.</text>
</comment>
<dbReference type="Pfam" id="PF02638">
    <property type="entry name" value="GHL10"/>
    <property type="match status" value="1"/>
</dbReference>
<sequence>MPIKFSLTVLRPKSGSALAKAPKNNRILSIACCLLPVASSFLVSSPTLAAEKEVLGVVRSGDNASQWASISKRLQASGVNYCIIDLVDVRSATDLSDRPVVFLPGVETLTPAQAIALEAWVSRGGKVITSGAVGDKSQPGVRQLLRSLLGAYWGYGFRSPSKLQPLKTNHQQWVRDSLGGTAWGGAVVPTSVTSQTAAIWQVGDTPSAVVTTERATILGWNWGATSAANPEFDTNWLRAALSRHVKLATNANIPNPKNCNGSIASATPVSQSTNQTQVKPTWQNNNSSNLIQSVATGSSINRVPNATRNQLDEPIDRLAPRGLVPPNSKAPISSVEAFALQQELNNLIGRFESAQLAANSRGNSPVSTTEIASSKIRAVPQPTTQALIDAKKIAERLPQLVKARNYTAARQEWLKASQLLWKHYPTDRPLAQSEIRAIWLDRGTIVRAGSEQGLAKVFDKLAAAGINTVFLETVNAGYPIYPSKVAPQSNPLIRGWDPLASGVKLAHQRGMELHAWVWAFAAGNQRHNKILNLPANYPGPVISAHPDWASYDNRGSLFPYGQAKPFLDPANPAARKYLLDLYDEIASRYDIDGFQLDYIRYPFQDPSADRTYGYGRAARQQFKQLTGVDPTKISPRDRVLWQKWTDFRTKQIDSFVAQVSRQLKAKRPNIITSVAVFPLSEAERLQKLQQHWEVWARRGDVDLVIPMTYALDTYRFQRLAQPWIGSIKLGSALVVPGIRLLNLSLPVAVDQIQLSRDLPISGYALFAAENLDGDLQTIFQRTQGNEKEPIPYRQPFHTAAARFMALQQEWSYLAENNQLVLPNTGRSSFNAKAQVLEEALNELADRPSARRLTVAKAALLDFETQFTAWMRFHRVKNPYQFKVWSNRLDTLDRLLVYGDRIVLQQKLPPVAENKR</sequence>
<dbReference type="PANTHER" id="PTHR43405">
    <property type="entry name" value="GLYCOSYL HYDROLASE DIGH"/>
    <property type="match status" value="1"/>
</dbReference>
<dbReference type="Gene3D" id="3.20.20.80">
    <property type="entry name" value="Glycosidases"/>
    <property type="match status" value="1"/>
</dbReference>
<dbReference type="InterPro" id="IPR003790">
    <property type="entry name" value="GHL10"/>
</dbReference>
<dbReference type="CDD" id="cd03143">
    <property type="entry name" value="A4_beta-galactosidase_middle_domain"/>
    <property type="match status" value="1"/>
</dbReference>
<feature type="domain" description="Glycosyl hydrolase-like 10" evidence="4">
    <location>
        <begin position="434"/>
        <end position="728"/>
    </location>
</feature>
<proteinExistence type="predicted"/>
<dbReference type="EMBL" id="JYON01000036">
    <property type="protein sequence ID" value="KJH69691.1"/>
    <property type="molecule type" value="Genomic_DNA"/>
</dbReference>
<dbReference type="PANTHER" id="PTHR43405:SF1">
    <property type="entry name" value="GLYCOSYL HYDROLASE DIGH"/>
    <property type="match status" value="1"/>
</dbReference>
<organism evidence="5 6">
    <name type="scientific">Aliterella atlantica CENA595</name>
    <dbReference type="NCBI Taxonomy" id="1618023"/>
    <lineage>
        <taxon>Bacteria</taxon>
        <taxon>Bacillati</taxon>
        <taxon>Cyanobacteriota</taxon>
        <taxon>Cyanophyceae</taxon>
        <taxon>Chroococcidiopsidales</taxon>
        <taxon>Aliterellaceae</taxon>
        <taxon>Aliterella</taxon>
    </lineage>
</organism>
<dbReference type="InterPro" id="IPR029062">
    <property type="entry name" value="Class_I_gatase-like"/>
</dbReference>
<dbReference type="InterPro" id="IPR052177">
    <property type="entry name" value="Divisome_Glycosyl_Hydrolase"/>
</dbReference>
<dbReference type="STRING" id="1618023.UH38_22460"/>
<dbReference type="Proteomes" id="UP000032452">
    <property type="component" value="Unassembled WGS sequence"/>
</dbReference>
<dbReference type="InterPro" id="IPR017853">
    <property type="entry name" value="GH"/>
</dbReference>
<evidence type="ECO:0000313" key="6">
    <source>
        <dbReference type="Proteomes" id="UP000032452"/>
    </source>
</evidence>
<evidence type="ECO:0000256" key="1">
    <source>
        <dbReference type="ARBA" id="ARBA00022729"/>
    </source>
</evidence>
<dbReference type="Gene3D" id="3.40.50.880">
    <property type="match status" value="1"/>
</dbReference>
<dbReference type="RefSeq" id="WP_052672526.1">
    <property type="nucleotide sequence ID" value="NZ_CAWMDP010000035.1"/>
</dbReference>
<evidence type="ECO:0000256" key="2">
    <source>
        <dbReference type="SAM" id="MobiDB-lite"/>
    </source>
</evidence>
<reference evidence="5 6" key="1">
    <citation type="submission" date="2015-02" db="EMBL/GenBank/DDBJ databases">
        <title>Draft genome of a novel marine cyanobacterium (Chroococcales) isolated from South Atlantic Ocean.</title>
        <authorList>
            <person name="Rigonato J."/>
            <person name="Alvarenga D.O."/>
            <person name="Branco L.H."/>
            <person name="Varani A.M."/>
            <person name="Brandini F.P."/>
            <person name="Fiore M.F."/>
        </authorList>
    </citation>
    <scope>NUCLEOTIDE SEQUENCE [LARGE SCALE GENOMIC DNA]</scope>
    <source>
        <strain evidence="5 6">CENA595</strain>
    </source>
</reference>
<evidence type="ECO:0000259" key="4">
    <source>
        <dbReference type="Pfam" id="PF02638"/>
    </source>
</evidence>
<protein>
    <recommendedName>
        <fullName evidence="4">Glycosyl hydrolase-like 10 domain-containing protein</fullName>
    </recommendedName>
</protein>
<feature type="signal peptide" evidence="3">
    <location>
        <begin position="1"/>
        <end position="49"/>
    </location>
</feature>
<dbReference type="PATRIC" id="fig|1618023.3.peg.3010"/>
<dbReference type="OrthoDB" id="580981at2"/>
<feature type="chain" id="PRO_5002337434" description="Glycosyl hydrolase-like 10 domain-containing protein" evidence="3">
    <location>
        <begin position="50"/>
        <end position="915"/>
    </location>
</feature>
<accession>A0A0D8ZR74</accession>
<dbReference type="AlphaFoldDB" id="A0A0D8ZR74"/>
<keyword evidence="1 3" id="KW-0732">Signal</keyword>
<feature type="compositionally biased region" description="Basic and acidic residues" evidence="2">
    <location>
        <begin position="310"/>
        <end position="319"/>
    </location>
</feature>
<feature type="region of interest" description="Disordered" evidence="2">
    <location>
        <begin position="256"/>
        <end position="323"/>
    </location>
</feature>
<dbReference type="SUPFAM" id="SSF52317">
    <property type="entry name" value="Class I glutamine amidotransferase-like"/>
    <property type="match status" value="1"/>
</dbReference>
<dbReference type="SUPFAM" id="SSF51445">
    <property type="entry name" value="(Trans)glycosidases"/>
    <property type="match status" value="1"/>
</dbReference>
<gene>
    <name evidence="5" type="ORF">UH38_22460</name>
</gene>
<keyword evidence="6" id="KW-1185">Reference proteome</keyword>
<name>A0A0D8ZR74_9CYAN</name>
<feature type="compositionally biased region" description="Polar residues" evidence="2">
    <location>
        <begin position="256"/>
        <end position="309"/>
    </location>
</feature>